<dbReference type="KEGG" id="dpx:DAPPUDRAFT_265583"/>
<dbReference type="PhylomeDB" id="E9HTN3"/>
<evidence type="ECO:0000313" key="2">
    <source>
        <dbReference type="Proteomes" id="UP000000305"/>
    </source>
</evidence>
<reference evidence="1 2" key="1">
    <citation type="journal article" date="2011" name="Science">
        <title>The ecoresponsive genome of Daphnia pulex.</title>
        <authorList>
            <person name="Colbourne J.K."/>
            <person name="Pfrender M.E."/>
            <person name="Gilbert D."/>
            <person name="Thomas W.K."/>
            <person name="Tucker A."/>
            <person name="Oakley T.H."/>
            <person name="Tokishita S."/>
            <person name="Aerts A."/>
            <person name="Arnold G.J."/>
            <person name="Basu M.K."/>
            <person name="Bauer D.J."/>
            <person name="Caceres C.E."/>
            <person name="Carmel L."/>
            <person name="Casola C."/>
            <person name="Choi J.H."/>
            <person name="Detter J.C."/>
            <person name="Dong Q."/>
            <person name="Dusheyko S."/>
            <person name="Eads B.D."/>
            <person name="Frohlich T."/>
            <person name="Geiler-Samerotte K.A."/>
            <person name="Gerlach D."/>
            <person name="Hatcher P."/>
            <person name="Jogdeo S."/>
            <person name="Krijgsveld J."/>
            <person name="Kriventseva E.V."/>
            <person name="Kultz D."/>
            <person name="Laforsch C."/>
            <person name="Lindquist E."/>
            <person name="Lopez J."/>
            <person name="Manak J.R."/>
            <person name="Muller J."/>
            <person name="Pangilinan J."/>
            <person name="Patwardhan R.P."/>
            <person name="Pitluck S."/>
            <person name="Pritham E.J."/>
            <person name="Rechtsteiner A."/>
            <person name="Rho M."/>
            <person name="Rogozin I.B."/>
            <person name="Sakarya O."/>
            <person name="Salamov A."/>
            <person name="Schaack S."/>
            <person name="Shapiro H."/>
            <person name="Shiga Y."/>
            <person name="Skalitzky C."/>
            <person name="Smith Z."/>
            <person name="Souvorov A."/>
            <person name="Sung W."/>
            <person name="Tang Z."/>
            <person name="Tsuchiya D."/>
            <person name="Tu H."/>
            <person name="Vos H."/>
            <person name="Wang M."/>
            <person name="Wolf Y.I."/>
            <person name="Yamagata H."/>
            <person name="Yamada T."/>
            <person name="Ye Y."/>
            <person name="Shaw J.R."/>
            <person name="Andrews J."/>
            <person name="Crease T.J."/>
            <person name="Tang H."/>
            <person name="Lucas S.M."/>
            <person name="Robertson H.M."/>
            <person name="Bork P."/>
            <person name="Koonin E.V."/>
            <person name="Zdobnov E.M."/>
            <person name="Grigoriev I.V."/>
            <person name="Lynch M."/>
            <person name="Boore J.L."/>
        </authorList>
    </citation>
    <scope>NUCLEOTIDE SEQUENCE [LARGE SCALE GENOMIC DNA]</scope>
</reference>
<keyword evidence="2" id="KW-1185">Reference proteome</keyword>
<dbReference type="HOGENOM" id="CLU_900963_0_0_1"/>
<accession>E9HTN3</accession>
<protein>
    <submittedName>
        <fullName evidence="1">Putative TIMEOUT/TIM-2 protein</fullName>
    </submittedName>
</protein>
<dbReference type="AlphaFoldDB" id="E9HTN3"/>
<dbReference type="OrthoDB" id="310853at2759"/>
<dbReference type="InterPro" id="IPR044998">
    <property type="entry name" value="Timeless"/>
</dbReference>
<evidence type="ECO:0000313" key="1">
    <source>
        <dbReference type="EMBL" id="EFX64894.1"/>
    </source>
</evidence>
<sequence>MYTFSTSSSSSSVVRRQRRIFVNFTLTIRFQAAAAAAALPRISRPKTVTAARSSIFRGTFCVKDVKTRISDKDLIVHRTLTDGKPIDFHQNKPGKGKAENRMPLPSLMRKSTLSIRLMLKEFRLQLLNYAYDFLMHIVKDCMLFHYIQTQTYSESILVGKKKAAALWSRRLNVTLCAYHELLMTLNGSESIHNSSRVLKSNVYYVPEYREMCLVLLLNYKENQHSLTYLKDLVETNHIFLKLFEQFAKSNWHLAVQKKFSKEEQTEEKETPPPTFNEIALEISSALQEKPSLTDDVVHFDADFPIDDQR</sequence>
<organism evidence="1 2">
    <name type="scientific">Daphnia pulex</name>
    <name type="common">Water flea</name>
    <dbReference type="NCBI Taxonomy" id="6669"/>
    <lineage>
        <taxon>Eukaryota</taxon>
        <taxon>Metazoa</taxon>
        <taxon>Ecdysozoa</taxon>
        <taxon>Arthropoda</taxon>
        <taxon>Crustacea</taxon>
        <taxon>Branchiopoda</taxon>
        <taxon>Diplostraca</taxon>
        <taxon>Cladocera</taxon>
        <taxon>Anomopoda</taxon>
        <taxon>Daphniidae</taxon>
        <taxon>Daphnia</taxon>
    </lineage>
</organism>
<gene>
    <name evidence="1" type="ORF">DAPPUDRAFT_265583</name>
</gene>
<dbReference type="eggNOG" id="KOG1974">
    <property type="taxonomic scope" value="Eukaryota"/>
</dbReference>
<dbReference type="InParanoid" id="E9HTN3"/>
<proteinExistence type="predicted"/>
<dbReference type="EMBL" id="GL732780">
    <property type="protein sequence ID" value="EFX64894.1"/>
    <property type="molecule type" value="Genomic_DNA"/>
</dbReference>
<dbReference type="PANTHER" id="PTHR22940:SF4">
    <property type="entry name" value="PROTEIN TIMELESS HOMOLOG"/>
    <property type="match status" value="1"/>
</dbReference>
<name>E9HTN3_DAPPU</name>
<dbReference type="Proteomes" id="UP000000305">
    <property type="component" value="Unassembled WGS sequence"/>
</dbReference>
<dbReference type="PANTHER" id="PTHR22940">
    <property type="entry name" value="TIMEOUT/TIMELESS-2"/>
    <property type="match status" value="1"/>
</dbReference>
<dbReference type="STRING" id="6669.E9HTN3"/>